<dbReference type="SUPFAM" id="SSF109854">
    <property type="entry name" value="DinB/YfiT-like putative metalloenzymes"/>
    <property type="match status" value="1"/>
</dbReference>
<dbReference type="Proteomes" id="UP000305848">
    <property type="component" value="Unassembled WGS sequence"/>
</dbReference>
<reference evidence="2 3" key="1">
    <citation type="submission" date="2019-05" db="EMBL/GenBank/DDBJ databases">
        <title>Panacibacter sp. strain 17mud1-8 Genome sequencing and assembly.</title>
        <authorList>
            <person name="Chhetri G."/>
        </authorList>
    </citation>
    <scope>NUCLEOTIDE SEQUENCE [LARGE SCALE GENOMIC DNA]</scope>
    <source>
        <strain evidence="2 3">17mud1-8</strain>
    </source>
</reference>
<dbReference type="RefSeq" id="WP_137263198.1">
    <property type="nucleotide sequence ID" value="NZ_SZQL01000016.1"/>
</dbReference>
<comment type="caution">
    <text evidence="2">The sequence shown here is derived from an EMBL/GenBank/DDBJ whole genome shotgun (WGS) entry which is preliminary data.</text>
</comment>
<dbReference type="InterPro" id="IPR024775">
    <property type="entry name" value="DinB-like"/>
</dbReference>
<evidence type="ECO:0000313" key="3">
    <source>
        <dbReference type="Proteomes" id="UP000305848"/>
    </source>
</evidence>
<dbReference type="Pfam" id="PF12867">
    <property type="entry name" value="DinB_2"/>
    <property type="match status" value="1"/>
</dbReference>
<keyword evidence="3" id="KW-1185">Reference proteome</keyword>
<evidence type="ECO:0000259" key="1">
    <source>
        <dbReference type="Pfam" id="PF12867"/>
    </source>
</evidence>
<evidence type="ECO:0000313" key="2">
    <source>
        <dbReference type="EMBL" id="TKK66141.1"/>
    </source>
</evidence>
<proteinExistence type="predicted"/>
<dbReference type="AlphaFoldDB" id="A0A4U3KUN0"/>
<dbReference type="EMBL" id="SZQL01000016">
    <property type="protein sequence ID" value="TKK66141.1"/>
    <property type="molecule type" value="Genomic_DNA"/>
</dbReference>
<dbReference type="OrthoDB" id="1431064at2"/>
<name>A0A4U3KUN0_9BACT</name>
<protein>
    <submittedName>
        <fullName evidence="2">DinB family protein</fullName>
    </submittedName>
</protein>
<feature type="domain" description="DinB-like" evidence="1">
    <location>
        <begin position="43"/>
        <end position="161"/>
    </location>
</feature>
<organism evidence="2 3">
    <name type="scientific">Ilyomonas limi</name>
    <dbReference type="NCBI Taxonomy" id="2575867"/>
    <lineage>
        <taxon>Bacteria</taxon>
        <taxon>Pseudomonadati</taxon>
        <taxon>Bacteroidota</taxon>
        <taxon>Chitinophagia</taxon>
        <taxon>Chitinophagales</taxon>
        <taxon>Chitinophagaceae</taxon>
        <taxon>Ilyomonas</taxon>
    </lineage>
</organism>
<dbReference type="Gene3D" id="1.20.120.450">
    <property type="entry name" value="dinb family like domain"/>
    <property type="match status" value="1"/>
</dbReference>
<dbReference type="InterPro" id="IPR034660">
    <property type="entry name" value="DinB/YfiT-like"/>
</dbReference>
<sequence length="178" mass="20957">MNQEKWFDRTFDFSSAQNIFPSIIERLAGTPARLEEKFLFIPENITTIRVNDTWTIKENVGHLTDLEPLWQGRLQDILNGEKELRPTDLQNRKTTEAAHNAVPITTLLNNFRQIRKQTVKRLQTLTEEQIFLSALHPRLKTPMRTMDLFLFVAEHDDHHLARITELVKWIKEHNGEFS</sequence>
<accession>A0A4U3KUN0</accession>
<gene>
    <name evidence="2" type="ORF">FC093_17975</name>
</gene>